<reference evidence="1 2" key="1">
    <citation type="journal article" date="2022" name="Microbiol. Resour. Announc.">
        <title>Complete Genome Sequence of the Hyperthermophilic and Acidophilic Archaeon Saccharolobus caldissimus Strain HS-3T.</title>
        <authorList>
            <person name="Sakai H.D."/>
            <person name="Kurosawa N."/>
        </authorList>
    </citation>
    <scope>NUCLEOTIDE SEQUENCE [LARGE SCALE GENOMIC DNA]</scope>
    <source>
        <strain evidence="1 2">JCM32116</strain>
    </source>
</reference>
<evidence type="ECO:0000313" key="1">
    <source>
        <dbReference type="EMBL" id="BDB97714.1"/>
    </source>
</evidence>
<dbReference type="Proteomes" id="UP001319921">
    <property type="component" value="Chromosome"/>
</dbReference>
<dbReference type="EMBL" id="AP025226">
    <property type="protein sequence ID" value="BDB97714.1"/>
    <property type="molecule type" value="Genomic_DNA"/>
</dbReference>
<keyword evidence="2" id="KW-1185">Reference proteome</keyword>
<evidence type="ECO:0000313" key="2">
    <source>
        <dbReference type="Proteomes" id="UP001319921"/>
    </source>
</evidence>
<dbReference type="AlphaFoldDB" id="A0AAQ4CPI3"/>
<sequence length="204" mass="23267">MNLKISWIEINQELLPHSDLDSEDDLNTISNEILEAFEIGGYSEEVQLDEKIILIASTFTSKLIGDIPKIIKIYELGRWGKLFSGDTIAVIGESITYALLIQLFDIDIADLVPFRNVKYLGTISDLAINIEKYDKLKKFLGTDKGILFVNARATMIYKRSYIAKRIAESLTAIENVRYPDNYGLISYIIKYNQELYDLCIIVKP</sequence>
<accession>A0AAQ4CPI3</accession>
<dbReference type="GeneID" id="68865468"/>
<dbReference type="RefSeq" id="WP_229571693.1">
    <property type="nucleotide sequence ID" value="NZ_AP025226.1"/>
</dbReference>
<protein>
    <submittedName>
        <fullName evidence="1">Uncharacterized protein</fullName>
    </submittedName>
</protein>
<name>A0AAQ4CPI3_9CREN</name>
<dbReference type="KEGG" id="scas:SACC_07310"/>
<organism evidence="1 2">
    <name type="scientific">Saccharolobus caldissimus</name>
    <dbReference type="NCBI Taxonomy" id="1702097"/>
    <lineage>
        <taxon>Archaea</taxon>
        <taxon>Thermoproteota</taxon>
        <taxon>Thermoprotei</taxon>
        <taxon>Sulfolobales</taxon>
        <taxon>Sulfolobaceae</taxon>
        <taxon>Saccharolobus</taxon>
    </lineage>
</organism>
<gene>
    <name evidence="1" type="ORF">SACC_07310</name>
</gene>
<proteinExistence type="predicted"/>